<evidence type="ECO:0000313" key="5">
    <source>
        <dbReference type="EMBL" id="KAF4510367.1"/>
    </source>
</evidence>
<dbReference type="SMART" id="SM00825">
    <property type="entry name" value="PKS_KS"/>
    <property type="match status" value="1"/>
</dbReference>
<dbReference type="SUPFAM" id="SSF53901">
    <property type="entry name" value="Thiolase-like"/>
    <property type="match status" value="1"/>
</dbReference>
<dbReference type="InterPro" id="IPR014030">
    <property type="entry name" value="Ketoacyl_synth_N"/>
</dbReference>
<keyword evidence="3" id="KW-0808">Transferase</keyword>
<dbReference type="PROSITE" id="PS52004">
    <property type="entry name" value="KS3_2"/>
    <property type="match status" value="1"/>
</dbReference>
<gene>
    <name evidence="5" type="ORF">G6O67_002257</name>
</gene>
<organism evidence="5 6">
    <name type="scientific">Ophiocordyceps sinensis</name>
    <dbReference type="NCBI Taxonomy" id="72228"/>
    <lineage>
        <taxon>Eukaryota</taxon>
        <taxon>Fungi</taxon>
        <taxon>Dikarya</taxon>
        <taxon>Ascomycota</taxon>
        <taxon>Pezizomycotina</taxon>
        <taxon>Sordariomycetes</taxon>
        <taxon>Hypocreomycetidae</taxon>
        <taxon>Hypocreales</taxon>
        <taxon>Ophiocordycipitaceae</taxon>
        <taxon>Ophiocordyceps</taxon>
    </lineage>
</organism>
<dbReference type="GO" id="GO:0044550">
    <property type="term" value="P:secondary metabolite biosynthetic process"/>
    <property type="evidence" value="ECO:0007669"/>
    <property type="project" value="TreeGrafter"/>
</dbReference>
<sequence length="178" mass="19480">MSTTRQYTTTNGNNEPIAIIGSGCRFPGGAHTPARLWEELKAPRDLLGEVPKNRFNIDSFWRPDGGGQGRSNTRHTRIRYPKTPTPLRLILETVYEGIASAGLKVEELAGSSTAVYVGVMGHDFEDNIVSDLNDVPAHAGLGLSTSIVSNRVSYFFDWHGPSVCDDHEPTVHCVVMVD</sequence>
<keyword evidence="6" id="KW-1185">Reference proteome</keyword>
<dbReference type="Pfam" id="PF00109">
    <property type="entry name" value="ketoacyl-synt"/>
    <property type="match status" value="1"/>
</dbReference>
<dbReference type="PANTHER" id="PTHR43775:SF20">
    <property type="entry name" value="HYBRID PKS-NRPS SYNTHETASE APDA"/>
    <property type="match status" value="1"/>
</dbReference>
<evidence type="ECO:0000313" key="6">
    <source>
        <dbReference type="Proteomes" id="UP000557566"/>
    </source>
</evidence>
<dbReference type="InterPro" id="IPR050091">
    <property type="entry name" value="PKS_NRPS_Biosynth_Enz"/>
</dbReference>
<comment type="caution">
    <text evidence="5">The sequence shown here is derived from an EMBL/GenBank/DDBJ whole genome shotgun (WGS) entry which is preliminary data.</text>
</comment>
<dbReference type="PANTHER" id="PTHR43775">
    <property type="entry name" value="FATTY ACID SYNTHASE"/>
    <property type="match status" value="1"/>
</dbReference>
<dbReference type="InterPro" id="IPR020841">
    <property type="entry name" value="PKS_Beta-ketoAc_synthase_dom"/>
</dbReference>
<reference evidence="5 6" key="1">
    <citation type="journal article" date="2020" name="Genome Biol. Evol.">
        <title>A new high-quality draft genome assembly of the Chinese cordyceps Ophiocordyceps sinensis.</title>
        <authorList>
            <person name="Shu R."/>
            <person name="Zhang J."/>
            <person name="Meng Q."/>
            <person name="Zhang H."/>
            <person name="Zhou G."/>
            <person name="Li M."/>
            <person name="Wu P."/>
            <person name="Zhao Y."/>
            <person name="Chen C."/>
            <person name="Qin Q."/>
        </authorList>
    </citation>
    <scope>NUCLEOTIDE SEQUENCE [LARGE SCALE GENOMIC DNA]</scope>
    <source>
        <strain evidence="5 6">IOZ07</strain>
    </source>
</reference>
<protein>
    <recommendedName>
        <fullName evidence="4">Ketosynthase family 3 (KS3) domain-containing protein</fullName>
    </recommendedName>
</protein>
<keyword evidence="2" id="KW-0597">Phosphoprotein</keyword>
<dbReference type="GO" id="GO:0004312">
    <property type="term" value="F:fatty acid synthase activity"/>
    <property type="evidence" value="ECO:0007669"/>
    <property type="project" value="TreeGrafter"/>
</dbReference>
<feature type="domain" description="Ketosynthase family 3 (KS3)" evidence="4">
    <location>
        <begin position="14"/>
        <end position="178"/>
    </location>
</feature>
<accession>A0A8H4PTX2</accession>
<name>A0A8H4PTX2_9HYPO</name>
<evidence type="ECO:0000256" key="2">
    <source>
        <dbReference type="ARBA" id="ARBA00022553"/>
    </source>
</evidence>
<dbReference type="AlphaFoldDB" id="A0A8H4PTX2"/>
<dbReference type="Gene3D" id="3.40.47.10">
    <property type="match status" value="1"/>
</dbReference>
<evidence type="ECO:0000256" key="1">
    <source>
        <dbReference type="ARBA" id="ARBA00022450"/>
    </source>
</evidence>
<proteinExistence type="predicted"/>
<keyword evidence="1" id="KW-0596">Phosphopantetheine</keyword>
<dbReference type="GO" id="GO:0006633">
    <property type="term" value="P:fatty acid biosynthetic process"/>
    <property type="evidence" value="ECO:0007669"/>
    <property type="project" value="TreeGrafter"/>
</dbReference>
<dbReference type="OrthoDB" id="329835at2759"/>
<evidence type="ECO:0000259" key="4">
    <source>
        <dbReference type="PROSITE" id="PS52004"/>
    </source>
</evidence>
<dbReference type="EMBL" id="JAAVMX010000003">
    <property type="protein sequence ID" value="KAF4510367.1"/>
    <property type="molecule type" value="Genomic_DNA"/>
</dbReference>
<dbReference type="Proteomes" id="UP000557566">
    <property type="component" value="Unassembled WGS sequence"/>
</dbReference>
<dbReference type="InterPro" id="IPR016039">
    <property type="entry name" value="Thiolase-like"/>
</dbReference>
<evidence type="ECO:0000256" key="3">
    <source>
        <dbReference type="ARBA" id="ARBA00022679"/>
    </source>
</evidence>